<organism evidence="2 3">
    <name type="scientific">Povalibacter uvarum</name>
    <dbReference type="NCBI Taxonomy" id="732238"/>
    <lineage>
        <taxon>Bacteria</taxon>
        <taxon>Pseudomonadati</taxon>
        <taxon>Pseudomonadota</taxon>
        <taxon>Gammaproteobacteria</taxon>
        <taxon>Steroidobacterales</taxon>
        <taxon>Steroidobacteraceae</taxon>
        <taxon>Povalibacter</taxon>
    </lineage>
</organism>
<gene>
    <name evidence="2" type="ORF">HNQ60_001449</name>
</gene>
<reference evidence="2 3" key="1">
    <citation type="submission" date="2020-08" db="EMBL/GenBank/DDBJ databases">
        <title>Genomic Encyclopedia of Type Strains, Phase IV (KMG-IV): sequencing the most valuable type-strain genomes for metagenomic binning, comparative biology and taxonomic classification.</title>
        <authorList>
            <person name="Goeker M."/>
        </authorList>
    </citation>
    <scope>NUCLEOTIDE SEQUENCE [LARGE SCALE GENOMIC DNA]</scope>
    <source>
        <strain evidence="2 3">DSM 26723</strain>
    </source>
</reference>
<sequence length="201" mass="21983">MSRYLPLKLAALTLALSACVTINVYFPAAAAEKAADKIIEDVWGESQTSSGKSDKRTNAYDGAAETLLAATGAVLNLIIPTANAQADLNIATPAVRQLTQSMEARFAQLKKYYDSGAIGLTRDGLVEVRDQNLIPLPERNGARKLVSDENADRANLYREIATANGHPEWESDIRSTFAERWSSKASAGWYYQDKDGAWKQK</sequence>
<dbReference type="RefSeq" id="WP_184330360.1">
    <property type="nucleotide sequence ID" value="NZ_JACHHZ010000002.1"/>
</dbReference>
<evidence type="ECO:0000256" key="1">
    <source>
        <dbReference type="SAM" id="SignalP"/>
    </source>
</evidence>
<proteinExistence type="predicted"/>
<evidence type="ECO:0000313" key="3">
    <source>
        <dbReference type="Proteomes" id="UP000588068"/>
    </source>
</evidence>
<evidence type="ECO:0000313" key="2">
    <source>
        <dbReference type="EMBL" id="MBB6092571.1"/>
    </source>
</evidence>
<keyword evidence="1" id="KW-0732">Signal</keyword>
<dbReference type="Proteomes" id="UP000588068">
    <property type="component" value="Unassembled WGS sequence"/>
</dbReference>
<dbReference type="InterPro" id="IPR008309">
    <property type="entry name" value="YdbL"/>
</dbReference>
<feature type="chain" id="PRO_5032373489" evidence="1">
    <location>
        <begin position="31"/>
        <end position="201"/>
    </location>
</feature>
<dbReference type="PROSITE" id="PS51257">
    <property type="entry name" value="PROKAR_LIPOPROTEIN"/>
    <property type="match status" value="1"/>
</dbReference>
<keyword evidence="3" id="KW-1185">Reference proteome</keyword>
<dbReference type="AlphaFoldDB" id="A0A841HHE0"/>
<feature type="signal peptide" evidence="1">
    <location>
        <begin position="1"/>
        <end position="30"/>
    </location>
</feature>
<name>A0A841HHE0_9GAMM</name>
<accession>A0A841HHE0</accession>
<comment type="caution">
    <text evidence="2">The sequence shown here is derived from an EMBL/GenBank/DDBJ whole genome shotgun (WGS) entry which is preliminary data.</text>
</comment>
<protein>
    <submittedName>
        <fullName evidence="2">Uncharacterized protein YdbL (DUF1318 family)</fullName>
    </submittedName>
</protein>
<dbReference type="Pfam" id="PF07027">
    <property type="entry name" value="DUF1318"/>
    <property type="match status" value="1"/>
</dbReference>
<dbReference type="EMBL" id="JACHHZ010000002">
    <property type="protein sequence ID" value="MBB6092571.1"/>
    <property type="molecule type" value="Genomic_DNA"/>
</dbReference>